<proteinExistence type="inferred from homology"/>
<evidence type="ECO:0000259" key="4">
    <source>
        <dbReference type="PROSITE" id="PS51203"/>
    </source>
</evidence>
<comment type="caution">
    <text evidence="5">The sequence shown here is derived from an EMBL/GenBank/DDBJ whole genome shotgun (WGS) entry which is preliminary data.</text>
</comment>
<dbReference type="SUPFAM" id="SSF48452">
    <property type="entry name" value="TPR-like"/>
    <property type="match status" value="1"/>
</dbReference>
<accession>A0A9P3BBL5</accession>
<evidence type="ECO:0000256" key="1">
    <source>
        <dbReference type="ARBA" id="ARBA00008509"/>
    </source>
</evidence>
<evidence type="ECO:0000313" key="6">
    <source>
        <dbReference type="Proteomes" id="UP001043456"/>
    </source>
</evidence>
<dbReference type="GO" id="GO:0051087">
    <property type="term" value="F:protein-folding chaperone binding"/>
    <property type="evidence" value="ECO:0007669"/>
    <property type="project" value="InterPro"/>
</dbReference>
<dbReference type="EMBL" id="BHVY01000003">
    <property type="protein sequence ID" value="GIJ85398.1"/>
    <property type="molecule type" value="Genomic_DNA"/>
</dbReference>
<sequence length="479" mass="51196">MNAAAEGDKALANSDCPTAIRYFTQALTELPRAPAYYIKRSTAFSRLKPADGGPNFHAALQDAEIALTLARERAKRELILSAQMRRGIVLYQLEQYGDAAFVFSTIQDKIGTTTGGQDRSEKVKDAMAGGAAARSSSKKGYEQELPIWTLKVKGKLSKLAEGDEKARVTVEEFPKGVSIPSEKDLKEQLDAFKAGKVEEGSTQAQITSADDKATDSTKTNTPTTQSLAALSKASAAMPTTSPSTGPSAEKVRHEWYQSHDSVVVTLYIKGVPKDSVDTELKDESAAIQFPLPSGADYAFTLDPLFAPIDPSASKVSVMSTKIELLLRKKTAGQKWGALEASSSSAKLSDRQAVVGVAPAAESGPSYPTSSRHGAKDWDKVASTLTARKSKGKDKDRNAETDAKVGGEDSGDESDGANSVDSDYGTGDPVDAFFKKLYANADPDTRRAMVKSYVESQGTSLSTNWKEVSQGKVEARPPSD</sequence>
<dbReference type="Proteomes" id="UP001043456">
    <property type="component" value="Unassembled WGS sequence"/>
</dbReference>
<dbReference type="PANTHER" id="PTHR45862">
    <property type="entry name" value="PROTEIN SGT1 HOMOLOG"/>
    <property type="match status" value="1"/>
</dbReference>
<feature type="domain" description="SGS" evidence="3">
    <location>
        <begin position="365"/>
        <end position="479"/>
    </location>
</feature>
<feature type="domain" description="CS" evidence="4">
    <location>
        <begin position="248"/>
        <end position="339"/>
    </location>
</feature>
<gene>
    <name evidence="5" type="ORF">Asppvi_004255</name>
</gene>
<feature type="compositionally biased region" description="Polar residues" evidence="2">
    <location>
        <begin position="237"/>
        <end position="246"/>
    </location>
</feature>
<dbReference type="InterPro" id="IPR044563">
    <property type="entry name" value="Sgt1-like"/>
</dbReference>
<feature type="compositionally biased region" description="Polar residues" evidence="2">
    <location>
        <begin position="216"/>
        <end position="225"/>
    </location>
</feature>
<feature type="compositionally biased region" description="Low complexity" evidence="2">
    <location>
        <begin position="226"/>
        <end position="236"/>
    </location>
</feature>
<dbReference type="Gene3D" id="1.25.40.10">
    <property type="entry name" value="Tetratricopeptide repeat domain"/>
    <property type="match status" value="1"/>
</dbReference>
<dbReference type="PROSITE" id="PS51048">
    <property type="entry name" value="SGS"/>
    <property type="match status" value="1"/>
</dbReference>
<protein>
    <recommendedName>
        <fullName evidence="7">SGT1 and CS domain protein</fullName>
    </recommendedName>
</protein>
<dbReference type="FunFam" id="2.60.40.790:FF:000079">
    <property type="entry name" value="SGT1 and CS domain protein"/>
    <property type="match status" value="1"/>
</dbReference>
<dbReference type="AlphaFoldDB" id="A0A9P3BBL5"/>
<evidence type="ECO:0000313" key="5">
    <source>
        <dbReference type="EMBL" id="GIJ85398.1"/>
    </source>
</evidence>
<dbReference type="InterPro" id="IPR007699">
    <property type="entry name" value="SGS_dom"/>
</dbReference>
<dbReference type="InterPro" id="IPR011990">
    <property type="entry name" value="TPR-like_helical_dom_sf"/>
</dbReference>
<dbReference type="GeneID" id="67002867"/>
<keyword evidence="6" id="KW-1185">Reference proteome</keyword>
<dbReference type="CDD" id="cd06466">
    <property type="entry name" value="p23_CS_SGT1_like"/>
    <property type="match status" value="1"/>
</dbReference>
<evidence type="ECO:0000259" key="3">
    <source>
        <dbReference type="PROSITE" id="PS51048"/>
    </source>
</evidence>
<dbReference type="SUPFAM" id="SSF49764">
    <property type="entry name" value="HSP20-like chaperones"/>
    <property type="match status" value="1"/>
</dbReference>
<organism evidence="5 6">
    <name type="scientific">Aspergillus pseudoviridinutans</name>
    <dbReference type="NCBI Taxonomy" id="1517512"/>
    <lineage>
        <taxon>Eukaryota</taxon>
        <taxon>Fungi</taxon>
        <taxon>Dikarya</taxon>
        <taxon>Ascomycota</taxon>
        <taxon>Pezizomycotina</taxon>
        <taxon>Eurotiomycetes</taxon>
        <taxon>Eurotiomycetidae</taxon>
        <taxon>Eurotiales</taxon>
        <taxon>Aspergillaceae</taxon>
        <taxon>Aspergillus</taxon>
        <taxon>Aspergillus subgen. Fumigati</taxon>
    </lineage>
</organism>
<reference evidence="5 6" key="1">
    <citation type="submission" date="2018-10" db="EMBL/GenBank/DDBJ databases">
        <title>Pan-genome distribution and transcriptional activeness of fungal secondary metabolism genes in Aspergillus section Fumigati.</title>
        <authorList>
            <person name="Takahashi H."/>
            <person name="Umemura M."/>
            <person name="Ninomiya A."/>
            <person name="Kusuya Y."/>
            <person name="Urayama S."/>
            <person name="Shimizu M."/>
            <person name="Watanabe A."/>
            <person name="Kamei K."/>
            <person name="Yaguchi T."/>
            <person name="Hagiwara D."/>
        </authorList>
    </citation>
    <scope>NUCLEOTIDE SEQUENCE [LARGE SCALE GENOMIC DNA]</scope>
    <source>
        <strain evidence="5 6">IFM 55266</strain>
    </source>
</reference>
<dbReference type="RefSeq" id="XP_043156145.1">
    <property type="nucleotide sequence ID" value="XM_043300210.1"/>
</dbReference>
<dbReference type="PROSITE" id="PS51203">
    <property type="entry name" value="CS"/>
    <property type="match status" value="1"/>
</dbReference>
<evidence type="ECO:0008006" key="7">
    <source>
        <dbReference type="Google" id="ProtNLM"/>
    </source>
</evidence>
<feature type="region of interest" description="Disordered" evidence="2">
    <location>
        <begin position="356"/>
        <end position="426"/>
    </location>
</feature>
<dbReference type="Pfam" id="PF04969">
    <property type="entry name" value="CS"/>
    <property type="match status" value="1"/>
</dbReference>
<comment type="similarity">
    <text evidence="1">Belongs to the SGT1 family.</text>
</comment>
<dbReference type="InterPro" id="IPR008978">
    <property type="entry name" value="HSP20-like_chaperone"/>
</dbReference>
<name>A0A9P3BBL5_9EURO</name>
<dbReference type="Pfam" id="PF05002">
    <property type="entry name" value="SGS"/>
    <property type="match status" value="1"/>
</dbReference>
<feature type="compositionally biased region" description="Basic and acidic residues" evidence="2">
    <location>
        <begin position="392"/>
        <end position="406"/>
    </location>
</feature>
<feature type="region of interest" description="Disordered" evidence="2">
    <location>
        <begin position="194"/>
        <end position="251"/>
    </location>
</feature>
<feature type="region of interest" description="Disordered" evidence="2">
    <location>
        <begin position="454"/>
        <end position="479"/>
    </location>
</feature>
<evidence type="ECO:0000256" key="2">
    <source>
        <dbReference type="SAM" id="MobiDB-lite"/>
    </source>
</evidence>
<dbReference type="Gene3D" id="2.60.40.790">
    <property type="match status" value="1"/>
</dbReference>
<dbReference type="InterPro" id="IPR007052">
    <property type="entry name" value="CS_dom"/>
</dbReference>
<dbReference type="FunFam" id="1.25.40.10:FF:000891">
    <property type="entry name" value="SGT1 and CS domain protein"/>
    <property type="match status" value="1"/>
</dbReference>
<feature type="compositionally biased region" description="Polar residues" evidence="2">
    <location>
        <begin position="454"/>
        <end position="466"/>
    </location>
</feature>
<dbReference type="OrthoDB" id="1898560at2759"/>